<dbReference type="EnsemblPlants" id="AVESA.00010b.r2.4AG0647280.1">
    <property type="protein sequence ID" value="AVESA.00010b.r2.4AG0647280.1.CDS.1"/>
    <property type="gene ID" value="AVESA.00010b.r2.4AG0647280"/>
</dbReference>
<evidence type="ECO:0000313" key="2">
    <source>
        <dbReference type="Proteomes" id="UP001732700"/>
    </source>
</evidence>
<sequence length="345" mass="39247">MAAVCLSDLPDDLLCHILSFAPLKEAASTSALARRWRTLWLLSGAINLDSRTRHSNIMCQRTFSRCEALYSNVMCPCRTFRRDARAAMVAYRSSGFHVKKLTFYYDDWGGGDMRRPLDQLLSRPAARHLEELYFGRGSYGGMCSYAITTLPAFKALRVLHITNCMDSHTAEDMVVRVAFPRLTELRLYVCNISHEVLQAMIDASPLLTTLQLDRVCLDLCHDSQHSLSLPKVSTLLLQDFVYGYRHNQTNLQLDAPNLRCFMYKGFVRPLSLKSPVPFNTRVQLHFNLSSVHGNSQGKFPFSRFNVNRRDVACQLFWEFVASFSGAKMLMLSFEPPDQIHTAIDA</sequence>
<keyword evidence="2" id="KW-1185">Reference proteome</keyword>
<protein>
    <submittedName>
        <fullName evidence="1">Uncharacterized protein</fullName>
    </submittedName>
</protein>
<organism evidence="1 2">
    <name type="scientific">Avena sativa</name>
    <name type="common">Oat</name>
    <dbReference type="NCBI Taxonomy" id="4498"/>
    <lineage>
        <taxon>Eukaryota</taxon>
        <taxon>Viridiplantae</taxon>
        <taxon>Streptophyta</taxon>
        <taxon>Embryophyta</taxon>
        <taxon>Tracheophyta</taxon>
        <taxon>Spermatophyta</taxon>
        <taxon>Magnoliopsida</taxon>
        <taxon>Liliopsida</taxon>
        <taxon>Poales</taxon>
        <taxon>Poaceae</taxon>
        <taxon>BOP clade</taxon>
        <taxon>Pooideae</taxon>
        <taxon>Poodae</taxon>
        <taxon>Poeae</taxon>
        <taxon>Poeae Chloroplast Group 1 (Aveneae type)</taxon>
        <taxon>Aveninae</taxon>
        <taxon>Avena</taxon>
    </lineage>
</organism>
<accession>A0ACD5WME5</accession>
<reference evidence="1" key="1">
    <citation type="submission" date="2021-05" db="EMBL/GenBank/DDBJ databases">
        <authorList>
            <person name="Scholz U."/>
            <person name="Mascher M."/>
            <person name="Fiebig A."/>
        </authorList>
    </citation>
    <scope>NUCLEOTIDE SEQUENCE [LARGE SCALE GENOMIC DNA]</scope>
</reference>
<dbReference type="Proteomes" id="UP001732700">
    <property type="component" value="Chromosome 4A"/>
</dbReference>
<name>A0ACD5WME5_AVESA</name>
<reference evidence="1" key="2">
    <citation type="submission" date="2025-09" db="UniProtKB">
        <authorList>
            <consortium name="EnsemblPlants"/>
        </authorList>
    </citation>
    <scope>IDENTIFICATION</scope>
</reference>
<evidence type="ECO:0000313" key="1">
    <source>
        <dbReference type="EnsemblPlants" id="AVESA.00010b.r2.4AG0647280.1.CDS.1"/>
    </source>
</evidence>
<proteinExistence type="predicted"/>